<evidence type="ECO:0008006" key="6">
    <source>
        <dbReference type="Google" id="ProtNLM"/>
    </source>
</evidence>
<dbReference type="PANTHER" id="PTHR46093">
    <property type="entry name" value="ACYL-COA-BINDING DOMAIN-CONTAINING PROTEIN 5"/>
    <property type="match status" value="1"/>
</dbReference>
<dbReference type="STRING" id="1569628.A0A316UMA1"/>
<dbReference type="Gene3D" id="2.120.10.80">
    <property type="entry name" value="Kelch-type beta propeller"/>
    <property type="match status" value="2"/>
</dbReference>
<name>A0A316UMA1_9BASI</name>
<feature type="compositionally biased region" description="Basic and acidic residues" evidence="3">
    <location>
        <begin position="130"/>
        <end position="139"/>
    </location>
</feature>
<keyword evidence="1" id="KW-0880">Kelch repeat</keyword>
<feature type="compositionally biased region" description="Low complexity" evidence="3">
    <location>
        <begin position="174"/>
        <end position="207"/>
    </location>
</feature>
<feature type="region of interest" description="Disordered" evidence="3">
    <location>
        <begin position="683"/>
        <end position="745"/>
    </location>
</feature>
<dbReference type="PANTHER" id="PTHR46093:SF18">
    <property type="entry name" value="FIBRONECTIN TYPE-III DOMAIN-CONTAINING PROTEIN"/>
    <property type="match status" value="1"/>
</dbReference>
<evidence type="ECO:0000313" key="4">
    <source>
        <dbReference type="EMBL" id="PWN26350.1"/>
    </source>
</evidence>
<gene>
    <name evidence="4" type="ORF">BDZ90DRAFT_261659</name>
</gene>
<reference evidence="4 5" key="1">
    <citation type="journal article" date="2018" name="Mol. Biol. Evol.">
        <title>Broad Genomic Sampling Reveals a Smut Pathogenic Ancestry of the Fungal Clade Ustilaginomycotina.</title>
        <authorList>
            <person name="Kijpornyongpan T."/>
            <person name="Mondo S.J."/>
            <person name="Barry K."/>
            <person name="Sandor L."/>
            <person name="Lee J."/>
            <person name="Lipzen A."/>
            <person name="Pangilinan J."/>
            <person name="LaButti K."/>
            <person name="Hainaut M."/>
            <person name="Henrissat B."/>
            <person name="Grigoriev I.V."/>
            <person name="Spatafora J.W."/>
            <person name="Aime M.C."/>
        </authorList>
    </citation>
    <scope>NUCLEOTIDE SEQUENCE [LARGE SCALE GENOMIC DNA]</scope>
    <source>
        <strain evidence="4 5">MCA 5214</strain>
    </source>
</reference>
<feature type="compositionally biased region" description="Polar residues" evidence="3">
    <location>
        <begin position="21"/>
        <end position="42"/>
    </location>
</feature>
<feature type="compositionally biased region" description="Polar residues" evidence="3">
    <location>
        <begin position="766"/>
        <end position="780"/>
    </location>
</feature>
<proteinExistence type="predicted"/>
<feature type="region of interest" description="Disordered" evidence="3">
    <location>
        <begin position="989"/>
        <end position="1019"/>
    </location>
</feature>
<evidence type="ECO:0000256" key="1">
    <source>
        <dbReference type="ARBA" id="ARBA00022441"/>
    </source>
</evidence>
<feature type="region of interest" description="Disordered" evidence="3">
    <location>
        <begin position="818"/>
        <end position="838"/>
    </location>
</feature>
<feature type="region of interest" description="Disordered" evidence="3">
    <location>
        <begin position="111"/>
        <end position="209"/>
    </location>
</feature>
<evidence type="ECO:0000256" key="2">
    <source>
        <dbReference type="ARBA" id="ARBA00022737"/>
    </source>
</evidence>
<dbReference type="EMBL" id="KZ819672">
    <property type="protein sequence ID" value="PWN26350.1"/>
    <property type="molecule type" value="Genomic_DNA"/>
</dbReference>
<dbReference type="GeneID" id="37030220"/>
<feature type="compositionally biased region" description="Acidic residues" evidence="3">
    <location>
        <begin position="1154"/>
        <end position="1164"/>
    </location>
</feature>
<dbReference type="OrthoDB" id="432528at2759"/>
<dbReference type="Proteomes" id="UP000245884">
    <property type="component" value="Unassembled WGS sequence"/>
</dbReference>
<feature type="region of interest" description="Disordered" evidence="3">
    <location>
        <begin position="758"/>
        <end position="780"/>
    </location>
</feature>
<feature type="compositionally biased region" description="Polar residues" evidence="3">
    <location>
        <begin position="1083"/>
        <end position="1096"/>
    </location>
</feature>
<organism evidence="4 5">
    <name type="scientific">Jaminaea rosea</name>
    <dbReference type="NCBI Taxonomy" id="1569628"/>
    <lineage>
        <taxon>Eukaryota</taxon>
        <taxon>Fungi</taxon>
        <taxon>Dikarya</taxon>
        <taxon>Basidiomycota</taxon>
        <taxon>Ustilaginomycotina</taxon>
        <taxon>Exobasidiomycetes</taxon>
        <taxon>Microstromatales</taxon>
        <taxon>Microstromatales incertae sedis</taxon>
        <taxon>Jaminaea</taxon>
    </lineage>
</organism>
<dbReference type="InterPro" id="IPR015915">
    <property type="entry name" value="Kelch-typ_b-propeller"/>
</dbReference>
<keyword evidence="5" id="KW-1185">Reference proteome</keyword>
<feature type="compositionally biased region" description="Low complexity" evidence="3">
    <location>
        <begin position="9"/>
        <end position="19"/>
    </location>
</feature>
<dbReference type="RefSeq" id="XP_025360962.1">
    <property type="nucleotide sequence ID" value="XM_025508397.1"/>
</dbReference>
<dbReference type="SUPFAM" id="SSF117281">
    <property type="entry name" value="Kelch motif"/>
    <property type="match status" value="1"/>
</dbReference>
<feature type="region of interest" description="Disordered" evidence="3">
    <location>
        <begin position="1061"/>
        <end position="1103"/>
    </location>
</feature>
<feature type="compositionally biased region" description="Low complexity" evidence="3">
    <location>
        <begin position="991"/>
        <end position="1001"/>
    </location>
</feature>
<dbReference type="AlphaFoldDB" id="A0A316UMA1"/>
<feature type="region of interest" description="Disordered" evidence="3">
    <location>
        <begin position="1"/>
        <end position="62"/>
    </location>
</feature>
<accession>A0A316UMA1</accession>
<protein>
    <recommendedName>
        <fullName evidence="6">Galactose oxidase</fullName>
    </recommendedName>
</protein>
<feature type="region of interest" description="Disordered" evidence="3">
    <location>
        <begin position="1126"/>
        <end position="1164"/>
    </location>
</feature>
<evidence type="ECO:0000313" key="5">
    <source>
        <dbReference type="Proteomes" id="UP000245884"/>
    </source>
</evidence>
<sequence>MAPPQHGRATSPSPAPASSLDIASTSQLNLDAMPSTSTSTLAQCHHDSKPSRPSPSASRTRPLRIRRALASLVIASTLACNEGLVQGATALAIPSRGVAGQDAQATSIAAGAAGKGQGGHEYQQAGQYGQRDERVRRQEDEEAPVLKVGKFTIDEGRPVPPATSSGETTKTRAAKAAASSSSTAQPSKSTSSSSSASSSTASLTPPAGRWGQSASYLAHNETILFIGGEVSNGSHTSLTNDVFALNVSSLLNNTTSGPVDPWQKLNSSGLPAHSFAASAVVASNSTEHVWLMGGETVGCEAAAAWTWTAGADMNSTWAAVNATNAQRKARAQAVQLPSSNNSSSSSFLVLGGRDVSANCSSSKAKRHYNAANISSSIWTLPTTTNSTSHRWALSAPQNRNVTVALGNGEFNMAEYSTSPLPWNNNATAFLGGLTTSGSYASLAKFWSYEPANATWTQVNTTGDIPMGRRGHTSTLLSDGRIAMIGGLLENGTYTDHVYLLNATASPAVWSKANYTAKGSMPAPAKAYHSTVRVGEVLVVAFGATNPTNSTAAIEERGESSNALASSLFYLDTASDGGWGWHDSIQGVLAARGVMYAAAKDPSAVKKTGDAEAADENGDSAAATASASASASTSPSASAQASPSIAASAAITASNSLKQAANVASPTVASPSATALSDATVSAPSASSTAAPEEDDASASVFPSADSATASMATGSELAPSASLPPSPSPSADGASSTEAASKDDQAVATAITSAASVATSSVATSNNNGDLNNYGPSSSSNATRNNAIAGSLLGAAALAAAIGGLYAYKSRCEAQKHGKEQADKEANAGGRGGDDGLTAPPVSALWFNNLRRKASRTGTNGRVDEPFAQGRIDPFRDPIGLTPNVMPAERLSFSVPQDHLPPRTLRDSLAATASPMGRFPDFVKAGMPNKFAKTPQDAIVPADGLVSPRLPAGGAIAAAAGAGAAGKRAASAPRPQPRAVSQRYLDLDFTPQQPSSSLSSPWATMADSNRSMEDVSDGEASHRSYPFLAAVPRGSESGASGYAPNTPSTLCNEITPSGYAAGGTPTFRDPFADSSNGKRRVSEPTSLSRSGSSVYSCPSADGEMANKRRRSFGVARKGSAFGYDATYLGVPASDDRRRSSAGRRGPLRVANPEEVLEEEETDAE</sequence>
<keyword evidence="2" id="KW-0677">Repeat</keyword>
<feature type="region of interest" description="Disordered" evidence="3">
    <location>
        <begin position="856"/>
        <end position="876"/>
    </location>
</feature>
<evidence type="ECO:0000256" key="3">
    <source>
        <dbReference type="SAM" id="MobiDB-lite"/>
    </source>
</evidence>